<evidence type="ECO:0000313" key="3">
    <source>
        <dbReference type="EMBL" id="NNH09534.1"/>
    </source>
</evidence>
<dbReference type="InterPro" id="IPR051699">
    <property type="entry name" value="Rpn/YhgA-like_nuclease"/>
</dbReference>
<dbReference type="RefSeq" id="WP_053821260.1">
    <property type="nucleotide sequence ID" value="NZ_BAAAEB010000007.1"/>
</dbReference>
<evidence type="ECO:0000259" key="2">
    <source>
        <dbReference type="Pfam" id="PF14261"/>
    </source>
</evidence>
<sequence>MVLTYDSCYKLLFSTPDLVRELVTAFVENDWLRSLDFETLEKIPPQYVGDNLRQRANDVVWRVRADDDRLYLYMPIEFQSTVDPCMAVRVMEYMGLLYQDLGRRKNVLADRKLPPVLPLVMYTGKAPWTAPTDMASMVVAAPRLAARFQPQLAYLLIDTSQYRDSDLQALNNRVAMVILIERGDLDRLPELVDQLNEMIDGDVELHRIFSIWMRQLLHRRSDGVLLLPEVVNLKEVNMSLVLSLNELRQKGVLQGKVEGEAYVLQKVLTQRFGSLPPDIASRIARANTEQLERWVDRLDSAQCLDDIFSDHTEGRVAA</sequence>
<organism evidence="3 4">
    <name type="scientific">Cupriavidus gilardii</name>
    <dbReference type="NCBI Taxonomy" id="82541"/>
    <lineage>
        <taxon>Bacteria</taxon>
        <taxon>Pseudomonadati</taxon>
        <taxon>Pseudomonadota</taxon>
        <taxon>Betaproteobacteria</taxon>
        <taxon>Burkholderiales</taxon>
        <taxon>Burkholderiaceae</taxon>
        <taxon>Cupriavidus</taxon>
    </lineage>
</organism>
<name>A0A6N1BHF2_9BURK</name>
<accession>A0A6N1BHF2</accession>
<feature type="domain" description="Transposase (putative) YhgA-like" evidence="1">
    <location>
        <begin position="6"/>
        <end position="202"/>
    </location>
</feature>
<dbReference type="Proteomes" id="UP000542973">
    <property type="component" value="Unassembled WGS sequence"/>
</dbReference>
<dbReference type="InterPro" id="IPR025587">
    <property type="entry name" value="DUF4351"/>
</dbReference>
<dbReference type="AlphaFoldDB" id="A0A6N1BHF2"/>
<evidence type="ECO:0000313" key="4">
    <source>
        <dbReference type="Proteomes" id="UP000542973"/>
    </source>
</evidence>
<protein>
    <submittedName>
        <fullName evidence="3">Transposase</fullName>
    </submittedName>
</protein>
<dbReference type="Pfam" id="PF14261">
    <property type="entry name" value="DUF4351"/>
    <property type="match status" value="1"/>
</dbReference>
<evidence type="ECO:0000259" key="1">
    <source>
        <dbReference type="Pfam" id="PF04754"/>
    </source>
</evidence>
<comment type="caution">
    <text evidence="3">The sequence shown here is derived from an EMBL/GenBank/DDBJ whole genome shotgun (WGS) entry which is preliminary data.</text>
</comment>
<dbReference type="PANTHER" id="PTHR34611:SF2">
    <property type="entry name" value="INACTIVE RECOMBINATION-PROMOTING NUCLEASE-LIKE PROTEIN RPNE-RELATED"/>
    <property type="match status" value="1"/>
</dbReference>
<dbReference type="PANTHER" id="PTHR34611">
    <property type="match status" value="1"/>
</dbReference>
<feature type="domain" description="DUF4351" evidence="2">
    <location>
        <begin position="254"/>
        <end position="294"/>
    </location>
</feature>
<dbReference type="Pfam" id="PF04754">
    <property type="entry name" value="Transposase_31"/>
    <property type="match status" value="1"/>
</dbReference>
<dbReference type="InterPro" id="IPR006842">
    <property type="entry name" value="Transposase_31"/>
</dbReference>
<gene>
    <name evidence="3" type="ORF">HLB16_01385</name>
</gene>
<dbReference type="EMBL" id="JABEMD010000001">
    <property type="protein sequence ID" value="NNH09534.1"/>
    <property type="molecule type" value="Genomic_DNA"/>
</dbReference>
<proteinExistence type="predicted"/>
<reference evidence="3 4" key="1">
    <citation type="submission" date="2020-05" db="EMBL/GenBank/DDBJ databases">
        <title>MicrobeNet Type strains.</title>
        <authorList>
            <person name="Nicholson A.C."/>
        </authorList>
    </citation>
    <scope>NUCLEOTIDE SEQUENCE [LARGE SCALE GENOMIC DNA]</scope>
    <source>
        <strain evidence="3 4">ATCC 700815</strain>
    </source>
</reference>
<dbReference type="GeneID" id="70689385"/>